<dbReference type="KEGG" id="ota:OT_ostta18g01840"/>
<dbReference type="GO" id="GO:0052689">
    <property type="term" value="F:carboxylic ester hydrolase activity"/>
    <property type="evidence" value="ECO:0007669"/>
    <property type="project" value="TreeGrafter"/>
</dbReference>
<dbReference type="GO" id="GO:0008474">
    <property type="term" value="F:palmitoyl-(protein) hydrolase activity"/>
    <property type="evidence" value="ECO:0007669"/>
    <property type="project" value="TreeGrafter"/>
</dbReference>
<accession>A0A096P9B2</accession>
<dbReference type="STRING" id="70448.A0A096P9B2"/>
<feature type="region of interest" description="Disordered" evidence="2">
    <location>
        <begin position="16"/>
        <end position="36"/>
    </location>
</feature>
<dbReference type="GeneID" id="9838373"/>
<protein>
    <submittedName>
        <fullName evidence="4">Unnamed product</fullName>
    </submittedName>
</protein>
<reference evidence="4 5" key="2">
    <citation type="journal article" date="2014" name="BMC Genomics">
        <title>An improved genome of the model marine alga Ostreococcus tauri unfolds by assessing Illumina de novo assemblies.</title>
        <authorList>
            <person name="Blanc-Mathieu R."/>
            <person name="Verhelst B."/>
            <person name="Derelle E."/>
            <person name="Rombauts S."/>
            <person name="Bouget F.Y."/>
            <person name="Carre I."/>
            <person name="Chateau A."/>
            <person name="Eyre-Walker A."/>
            <person name="Grimsley N."/>
            <person name="Moreau H."/>
            <person name="Piegu B."/>
            <person name="Rivals E."/>
            <person name="Schackwitz W."/>
            <person name="Van de Peer Y."/>
            <person name="Piganeau G."/>
        </authorList>
    </citation>
    <scope>NUCLEOTIDE SEQUENCE [LARGE SCALE GENOMIC DNA]</scope>
    <source>
        <strain evidence="5">OTTH 0595 / CCAP 157/2 / RCC745</strain>
    </source>
</reference>
<evidence type="ECO:0000313" key="5">
    <source>
        <dbReference type="Proteomes" id="UP000009170"/>
    </source>
</evidence>
<dbReference type="EMBL" id="CAID01000018">
    <property type="protein sequence ID" value="CEG00794.1"/>
    <property type="molecule type" value="Genomic_DNA"/>
</dbReference>
<dbReference type="PANTHER" id="PTHR10655:SF67">
    <property type="entry name" value="PHOSPHOLIPASE_CARBOXYLESTERASE SUPERFAMILY (AFU_ORTHOLOGUE AFUA_5G09340)"/>
    <property type="match status" value="1"/>
</dbReference>
<comment type="similarity">
    <text evidence="1">Belongs to the AB hydrolase superfamily. AB hydrolase 2 family.</text>
</comment>
<keyword evidence="5" id="KW-1185">Reference proteome</keyword>
<reference evidence="5" key="1">
    <citation type="journal article" date="2006" name="Proc. Natl. Acad. Sci. U.S.A.">
        <title>Genome analysis of the smallest free-living eukaryote Ostreococcus tauri unveils many unique features.</title>
        <authorList>
            <person name="Derelle E."/>
            <person name="Ferraz C."/>
            <person name="Rombauts S."/>
            <person name="Rouze P."/>
            <person name="Worden A.Z."/>
            <person name="Robbens S."/>
            <person name="Partensky F."/>
            <person name="Degroeve S."/>
            <person name="Echeynie S."/>
            <person name="Cooke R."/>
            <person name="Saeys Y."/>
            <person name="Wuyts J."/>
            <person name="Jabbari K."/>
            <person name="Bowler C."/>
            <person name="Panaud O."/>
            <person name="Piegu B."/>
            <person name="Ball S.G."/>
            <person name="Ral J.-P."/>
            <person name="Bouget F.-Y."/>
            <person name="Piganeau G."/>
            <person name="De Baets B."/>
            <person name="Picard A."/>
            <person name="Delseny M."/>
            <person name="Demaille J."/>
            <person name="Van de Peer Y."/>
            <person name="Moreau H."/>
        </authorList>
    </citation>
    <scope>NUCLEOTIDE SEQUENCE [LARGE SCALE GENOMIC DNA]</scope>
    <source>
        <strain evidence="5">OTTH 0595 / CCAP 157/2 / RCC745</strain>
    </source>
</reference>
<name>A0A096P9B2_OSTTA</name>
<sequence>MPNDIMRRGFLNATADAPEGERAHGRRAPGARAHAGPHAVFPHARAWTSSAGAAMNALVLLHGDLDHPDGFERFGRAVNLPSTVVWSLGGTLNARGVEDDGTDGRKLRRWVVSADEGASAETRRGQLARASRAVRRALRHLRDACGWELSRVHVFGFSDGGAVALDVAARMTGRERLGSCAVVAAALPEPERLEMCDEAPTPVMLVAGTRDEVVPIERVRETAAALTRRHPGCGADVREFDKTHAMVSSVEETRALMEFWAKTLTLPRAKASDYGDDVVELSAGAS</sequence>
<dbReference type="AlphaFoldDB" id="A0A096P9B2"/>
<feature type="domain" description="Phospholipase/carboxylesterase/thioesterase" evidence="3">
    <location>
        <begin position="50"/>
        <end position="231"/>
    </location>
</feature>
<proteinExistence type="inferred from homology"/>
<dbReference type="InterPro" id="IPR003140">
    <property type="entry name" value="PLipase/COase/thioEstase"/>
</dbReference>
<dbReference type="InterPro" id="IPR050565">
    <property type="entry name" value="LYPA1-2/EST-like"/>
</dbReference>
<dbReference type="SUPFAM" id="SSF53474">
    <property type="entry name" value="alpha/beta-Hydrolases"/>
    <property type="match status" value="1"/>
</dbReference>
<organism evidence="4 5">
    <name type="scientific">Ostreococcus tauri</name>
    <name type="common">Marine green alga</name>
    <dbReference type="NCBI Taxonomy" id="70448"/>
    <lineage>
        <taxon>Eukaryota</taxon>
        <taxon>Viridiplantae</taxon>
        <taxon>Chlorophyta</taxon>
        <taxon>Mamiellophyceae</taxon>
        <taxon>Mamiellales</taxon>
        <taxon>Bathycoccaceae</taxon>
        <taxon>Ostreococcus</taxon>
    </lineage>
</organism>
<dbReference type="PANTHER" id="PTHR10655">
    <property type="entry name" value="LYSOPHOSPHOLIPASE-RELATED"/>
    <property type="match status" value="1"/>
</dbReference>
<dbReference type="Proteomes" id="UP000009170">
    <property type="component" value="Unassembled WGS sequence"/>
</dbReference>
<dbReference type="RefSeq" id="XP_003084227.2">
    <property type="nucleotide sequence ID" value="XM_003084179.2"/>
</dbReference>
<evidence type="ECO:0000259" key="3">
    <source>
        <dbReference type="Pfam" id="PF02230"/>
    </source>
</evidence>
<dbReference type="Pfam" id="PF02230">
    <property type="entry name" value="Abhydrolase_2"/>
    <property type="match status" value="1"/>
</dbReference>
<comment type="caution">
    <text evidence="4">The sequence shown here is derived from an EMBL/GenBank/DDBJ whole genome shotgun (WGS) entry which is preliminary data.</text>
</comment>
<dbReference type="Gene3D" id="3.40.50.1820">
    <property type="entry name" value="alpha/beta hydrolase"/>
    <property type="match status" value="1"/>
</dbReference>
<dbReference type="GO" id="GO:0005737">
    <property type="term" value="C:cytoplasm"/>
    <property type="evidence" value="ECO:0007669"/>
    <property type="project" value="TreeGrafter"/>
</dbReference>
<dbReference type="InterPro" id="IPR029058">
    <property type="entry name" value="AB_hydrolase_fold"/>
</dbReference>
<evidence type="ECO:0000256" key="1">
    <source>
        <dbReference type="ARBA" id="ARBA00006499"/>
    </source>
</evidence>
<evidence type="ECO:0000313" key="4">
    <source>
        <dbReference type="EMBL" id="CEG00794.1"/>
    </source>
</evidence>
<dbReference type="OrthoDB" id="549584at2759"/>
<evidence type="ECO:0000256" key="2">
    <source>
        <dbReference type="SAM" id="MobiDB-lite"/>
    </source>
</evidence>
<gene>
    <name evidence="4" type="ORF">OT_ostta18g01840</name>
</gene>
<dbReference type="InParanoid" id="A0A096P9B2"/>